<dbReference type="Pfam" id="PF22366">
    <property type="entry name" value="NDH2_C"/>
    <property type="match status" value="1"/>
</dbReference>
<protein>
    <recommendedName>
        <fullName evidence="12">NADH dehydrogenase</fullName>
    </recommendedName>
</protein>
<dbReference type="Pfam" id="PF07992">
    <property type="entry name" value="Pyr_redox_2"/>
    <property type="match status" value="1"/>
</dbReference>
<dbReference type="Proteomes" id="UP000663845">
    <property type="component" value="Unassembled WGS sequence"/>
</dbReference>
<accession>A0A813RVW4</accession>
<evidence type="ECO:0000313" key="11">
    <source>
        <dbReference type="Proteomes" id="UP000663845"/>
    </source>
</evidence>
<feature type="domain" description="Integrator complex subunit 5 C-terminal" evidence="8">
    <location>
        <begin position="235"/>
        <end position="865"/>
    </location>
</feature>
<feature type="domain" description="External alternative NADH-ubiquinone oxidoreductase-like C-terminal" evidence="9">
    <location>
        <begin position="1232"/>
        <end position="1291"/>
    </location>
</feature>
<evidence type="ECO:0000259" key="7">
    <source>
        <dbReference type="Pfam" id="PF14837"/>
    </source>
</evidence>
<dbReference type="InterPro" id="IPR029445">
    <property type="entry name" value="INTS5_N"/>
</dbReference>
<evidence type="ECO:0000259" key="9">
    <source>
        <dbReference type="Pfam" id="PF22366"/>
    </source>
</evidence>
<evidence type="ECO:0000256" key="5">
    <source>
        <dbReference type="ARBA" id="ARBA00023027"/>
    </source>
</evidence>
<feature type="domain" description="Integrator complex subunit 5 N-terminal" evidence="7">
    <location>
        <begin position="9"/>
        <end position="205"/>
    </location>
</feature>
<dbReference type="Gene3D" id="3.50.50.100">
    <property type="match status" value="1"/>
</dbReference>
<dbReference type="InterPro" id="IPR023753">
    <property type="entry name" value="FAD/NAD-binding_dom"/>
</dbReference>
<evidence type="ECO:0000256" key="1">
    <source>
        <dbReference type="ARBA" id="ARBA00005272"/>
    </source>
</evidence>
<evidence type="ECO:0000256" key="4">
    <source>
        <dbReference type="ARBA" id="ARBA00023002"/>
    </source>
</evidence>
<dbReference type="GO" id="GO:0005739">
    <property type="term" value="C:mitochondrion"/>
    <property type="evidence" value="ECO:0007669"/>
    <property type="project" value="TreeGrafter"/>
</dbReference>
<reference evidence="10" key="1">
    <citation type="submission" date="2021-02" db="EMBL/GenBank/DDBJ databases">
        <authorList>
            <person name="Nowell W R."/>
        </authorList>
    </citation>
    <scope>NUCLEOTIDE SEQUENCE</scope>
</reference>
<keyword evidence="4" id="KW-0560">Oxidoreductase</keyword>
<dbReference type="SUPFAM" id="SSF51905">
    <property type="entry name" value="FAD/NAD(P)-binding domain"/>
    <property type="match status" value="1"/>
</dbReference>
<dbReference type="PANTHER" id="PTHR43706:SF13">
    <property type="entry name" value="NADH DEHYDROGENASE-RELATED"/>
    <property type="match status" value="1"/>
</dbReference>
<evidence type="ECO:0000259" key="8">
    <source>
        <dbReference type="Pfam" id="PF14838"/>
    </source>
</evidence>
<comment type="similarity">
    <text evidence="1">Belongs to the NADH dehydrogenase family.</text>
</comment>
<keyword evidence="3" id="KW-0274">FAD</keyword>
<feature type="domain" description="FAD/NAD(P)-binding" evidence="6">
    <location>
        <begin position="885"/>
        <end position="1199"/>
    </location>
</feature>
<dbReference type="PANTHER" id="PTHR43706">
    <property type="entry name" value="NADH DEHYDROGENASE"/>
    <property type="match status" value="1"/>
</dbReference>
<dbReference type="Pfam" id="PF14837">
    <property type="entry name" value="INTS5_N"/>
    <property type="match status" value="1"/>
</dbReference>
<comment type="caution">
    <text evidence="10">The sequence shown here is derived from an EMBL/GenBank/DDBJ whole genome shotgun (WGS) entry which is preliminary data.</text>
</comment>
<proteinExistence type="inferred from homology"/>
<name>A0A813RVW4_9BILA</name>
<dbReference type="InterPro" id="IPR036188">
    <property type="entry name" value="FAD/NAD-bd_sf"/>
</dbReference>
<dbReference type="Pfam" id="PF14838">
    <property type="entry name" value="INTS5_C"/>
    <property type="match status" value="1"/>
</dbReference>
<keyword evidence="2" id="KW-0285">Flavoprotein</keyword>
<sequence length="1295" mass="148972">MTSSSSNQLAQDFAFFIHHSTDSRTLTTPANIERTCSICLNLLTTFPSAREAIFDYFNSLISIGVHCFIQNVSLVASVSDLLITIESKLTSLAMQSNSWANILAHWSIDQLFDLTVRFANEANIKKCETLEDRIQLWTQCQAAMTLIKICSACILHDSTAADNALNKYLGASILSRPSFDWVTVSLTLRCGQTLISRLIQLSLQETNQSQIVHGVRRIYAVWSSLEVIAEQEPQIFSQVLMEQIQSLLISDDIQKHVSIISLIQMIFVVVTGPLCDIVYYSLYRSLNTLSLRRLCSSIRQTNTIDIEQLTNEFISGLMRIRTDAFQIIQFILSFIHDEISTDPDEIELTLRNCCKYVLQQLCHECHCKFRLHKDNQKPTIPILSALRTSFDHLLDLLNYTKSSEKIHLINDLCFNVALYNGDDTMIKYIQYIFTNKTSLDILQDIHLEFEYYHPNCLHDALNLIFEQNNASKISICLENLLQLVLIDERPSLSNNHSIQSIIWSLIDHFSRLLSENCLHYDIILQIFLQLKCYEILPTYEQILQIASSFTDIHIKIIEDNENNLIENLLLWRDTLLNFIHFNNYDFHLFVIITLMDFLIPKLSPFDKVDDTNLSRRPIDNSGSLLEQNVNFNALNSNRVLSRSFRKTLTNDRFIKIPSEYIDQYTMLMTDVFNELIYNDNSQKQQLLICLVTTLIDNILPDSTVDVQFDDDQCKTPNERNLALIRRLDEQPLVWILLEIIATDNNAFQLCLPIIRCLLSALIVQWENVRGEDRATTYLKQLTLSTNLIILLKKARYLPLPLNEIYELFPFVTCYDCFTLLSNIWNYLKQNQQLLTTKLLTQQQTIIRDPLYFDPIRFVIQKNIANVGHIAEHFLHLQLQPTGSIAGGFQFVRYLNRKKYDVTLVSPRNHFLFTPLLPSTTVGTLEFRCIIEPVRTLSNLHYYQAHCDEINSKTNQIHCRDFFNTNKEFSLDFDYLICCHGAKSNTFSVPGVEQHAFFLKQLSDARAIRNRLMELFERASNRFISDDERKALTTFVIVGGGPTSIEFSGELHDFIVEDVAKWFPDVKTRVIVVESTDHILGTFDSKLTDYAMNILKSRSEITLKTNTHVKRVDENEVLLSNGEVIPCGLTVWSTGLSPTELTSTLSFLKEKRSGRIYTNDHLQVLIDDKTTINNIFALGDCATPIEHSIPATAQAAAQQAKYLAKRFNQKTFFLANSNEITNDKYPAFNFSNLGMLAYLGGYGGLADLKQTKISGFLSWLLWRSVYMTRLVSFKNRLLVAMFWFKSFVFGRDISRF</sequence>
<evidence type="ECO:0000259" key="6">
    <source>
        <dbReference type="Pfam" id="PF07992"/>
    </source>
</evidence>
<evidence type="ECO:0000313" key="10">
    <source>
        <dbReference type="EMBL" id="CAF0786731.1"/>
    </source>
</evidence>
<dbReference type="GO" id="GO:0003954">
    <property type="term" value="F:NADH dehydrogenase activity"/>
    <property type="evidence" value="ECO:0007669"/>
    <property type="project" value="InterPro"/>
</dbReference>
<dbReference type="InterPro" id="IPR045024">
    <property type="entry name" value="NDH-2"/>
</dbReference>
<dbReference type="EMBL" id="CAJNOG010000025">
    <property type="protein sequence ID" value="CAF0786731.1"/>
    <property type="molecule type" value="Genomic_DNA"/>
</dbReference>
<evidence type="ECO:0008006" key="12">
    <source>
        <dbReference type="Google" id="ProtNLM"/>
    </source>
</evidence>
<evidence type="ECO:0000256" key="3">
    <source>
        <dbReference type="ARBA" id="ARBA00022827"/>
    </source>
</evidence>
<gene>
    <name evidence="10" type="ORF">JYZ213_LOCUS4498</name>
</gene>
<dbReference type="InterPro" id="IPR054585">
    <property type="entry name" value="NDH2-like_C"/>
</dbReference>
<dbReference type="InterPro" id="IPR029444">
    <property type="entry name" value="INTS5_C"/>
</dbReference>
<keyword evidence="5" id="KW-0520">NAD</keyword>
<organism evidence="10 11">
    <name type="scientific">Adineta steineri</name>
    <dbReference type="NCBI Taxonomy" id="433720"/>
    <lineage>
        <taxon>Eukaryota</taxon>
        <taxon>Metazoa</taxon>
        <taxon>Spiralia</taxon>
        <taxon>Gnathifera</taxon>
        <taxon>Rotifera</taxon>
        <taxon>Eurotatoria</taxon>
        <taxon>Bdelloidea</taxon>
        <taxon>Adinetida</taxon>
        <taxon>Adinetidae</taxon>
        <taxon>Adineta</taxon>
    </lineage>
</organism>
<evidence type="ECO:0000256" key="2">
    <source>
        <dbReference type="ARBA" id="ARBA00022630"/>
    </source>
</evidence>